<evidence type="ECO:0000259" key="2">
    <source>
        <dbReference type="Pfam" id="PF00438"/>
    </source>
</evidence>
<dbReference type="EMBL" id="CBLU010000009">
    <property type="protein sequence ID" value="CDG04444.1"/>
    <property type="molecule type" value="Genomic_DNA"/>
</dbReference>
<dbReference type="GO" id="GO:0005524">
    <property type="term" value="F:ATP binding"/>
    <property type="evidence" value="ECO:0007669"/>
    <property type="project" value="InterPro"/>
</dbReference>
<dbReference type="Pfam" id="PF00438">
    <property type="entry name" value="S-AdoMet_synt_N"/>
    <property type="match status" value="1"/>
</dbReference>
<dbReference type="GO" id="GO:0006556">
    <property type="term" value="P:S-adenosylmethionine biosynthetic process"/>
    <property type="evidence" value="ECO:0007669"/>
    <property type="project" value="InterPro"/>
</dbReference>
<protein>
    <submittedName>
        <fullName evidence="3">Methionine adenosyltransferase</fullName>
    </submittedName>
</protein>
<dbReference type="SUPFAM" id="SSF55973">
    <property type="entry name" value="S-adenosylmethionine synthetase"/>
    <property type="match status" value="1"/>
</dbReference>
<dbReference type="InterPro" id="IPR022636">
    <property type="entry name" value="S-AdoMet_synthetase_sfam"/>
</dbReference>
<proteinExistence type="predicted"/>
<dbReference type="InterPro" id="IPR022628">
    <property type="entry name" value="S-AdoMet_synt_N"/>
</dbReference>
<accession>S6F6L7</accession>
<name>S6F6L7_LACLL</name>
<gene>
    <name evidence="3" type="primary">LMHG_01067</name>
    <name evidence="3" type="ORF">O9U_14165</name>
</gene>
<dbReference type="GO" id="GO:0004478">
    <property type="term" value="F:methionine adenosyltransferase activity"/>
    <property type="evidence" value="ECO:0007669"/>
    <property type="project" value="InterPro"/>
</dbReference>
<comment type="caution">
    <text evidence="3">The sequence shown here is derived from an EMBL/GenBank/DDBJ whole genome shotgun (WGS) entry which is preliminary data.</text>
</comment>
<organism evidence="3 4">
    <name type="scientific">Lactococcus lactis subsp. lactis A12</name>
    <dbReference type="NCBI Taxonomy" id="1137134"/>
    <lineage>
        <taxon>Bacteria</taxon>
        <taxon>Bacillati</taxon>
        <taxon>Bacillota</taxon>
        <taxon>Bacilli</taxon>
        <taxon>Lactobacillales</taxon>
        <taxon>Streptococcaceae</taxon>
        <taxon>Lactococcus</taxon>
    </lineage>
</organism>
<dbReference type="RefSeq" id="WP_021722445.1">
    <property type="nucleotide sequence ID" value="NZ_CBLU010000009.1"/>
</dbReference>
<keyword evidence="1" id="KW-0479">Metal-binding</keyword>
<feature type="domain" description="S-adenosylmethionine synthetase N-terminal" evidence="2">
    <location>
        <begin position="3"/>
        <end position="70"/>
    </location>
</feature>
<dbReference type="Gene3D" id="3.30.300.10">
    <property type="match status" value="1"/>
</dbReference>
<dbReference type="PANTHER" id="PTHR11964">
    <property type="entry name" value="S-ADENOSYLMETHIONINE SYNTHETASE"/>
    <property type="match status" value="1"/>
</dbReference>
<evidence type="ECO:0000256" key="1">
    <source>
        <dbReference type="ARBA" id="ARBA00022723"/>
    </source>
</evidence>
<evidence type="ECO:0000313" key="4">
    <source>
        <dbReference type="Proteomes" id="UP000015361"/>
    </source>
</evidence>
<dbReference type="InterPro" id="IPR002133">
    <property type="entry name" value="S-AdoMet_synthetase"/>
</dbReference>
<dbReference type="GO" id="GO:0046872">
    <property type="term" value="F:metal ion binding"/>
    <property type="evidence" value="ECO:0007669"/>
    <property type="project" value="UniProtKB-KW"/>
</dbReference>
<dbReference type="Proteomes" id="UP000015361">
    <property type="component" value="Unassembled WGS sequence"/>
</dbReference>
<sequence length="262" mass="28497">MIEKVNPSHPDKVADRIAGAIVDLAYQEESNPKIAVEVLIGHGVCHVIIETSAALSFEEVRKAIKRIAGDVKQDIVVVPQDEELAENQAEEIRCGDNGIFKGVPLTDEQLRLSKTAREIYQKYPTDGKYILDKDEPRLIICQSHAKTADLLELYPIAQVNPLGDWTGGTDVDTGATNRKLGSDMADSVTGGGLHGKDLSKADVSINIHAFLKAQQTGQAVELVCAIGDDQVDGLSYSEIVEEARDFVNQLGGFEKLAEWGLF</sequence>
<dbReference type="AlphaFoldDB" id="S6F6L7"/>
<reference evidence="3 4" key="1">
    <citation type="journal article" date="2013" name="Appl. Environ. Microbiol.">
        <title>The Carbohydrate Metabolism Signature of Lactococcus lactis Strain A12 Reveals Its Sourdough Ecosystem Origin.</title>
        <authorList>
            <person name="Passerini D."/>
            <person name="Coddeville M."/>
            <person name="Le Bourgeois P."/>
            <person name="Loubiere P."/>
            <person name="Ritzenthaler P."/>
            <person name="Fontagne-Faucher C."/>
            <person name="Daveran-Mingot M.L."/>
            <person name="Cocaign-Bousquet M."/>
        </authorList>
    </citation>
    <scope>NUCLEOTIDE SEQUENCE [LARGE SCALE GENOMIC DNA]</scope>
    <source>
        <strain evidence="3 4">A12</strain>
    </source>
</reference>
<evidence type="ECO:0000313" key="3">
    <source>
        <dbReference type="EMBL" id="CDG04444.1"/>
    </source>
</evidence>